<organism evidence="2 3">
    <name type="scientific">Desulfofustis glycolicus DSM 9705</name>
    <dbReference type="NCBI Taxonomy" id="1121409"/>
    <lineage>
        <taxon>Bacteria</taxon>
        <taxon>Pseudomonadati</taxon>
        <taxon>Thermodesulfobacteriota</taxon>
        <taxon>Desulfobulbia</taxon>
        <taxon>Desulfobulbales</taxon>
        <taxon>Desulfocapsaceae</taxon>
        <taxon>Desulfofustis</taxon>
    </lineage>
</organism>
<protein>
    <submittedName>
        <fullName evidence="2">Uncharacterized protein</fullName>
    </submittedName>
</protein>
<keyword evidence="3" id="KW-1185">Reference proteome</keyword>
<evidence type="ECO:0000313" key="2">
    <source>
        <dbReference type="EMBL" id="SHH87621.1"/>
    </source>
</evidence>
<proteinExistence type="predicted"/>
<sequence>MINHNDHHTEHNAEDHTVYYRVGLFFLAVLAVIVLLSIAN</sequence>
<evidence type="ECO:0000256" key="1">
    <source>
        <dbReference type="SAM" id="Phobius"/>
    </source>
</evidence>
<keyword evidence="1" id="KW-1133">Transmembrane helix</keyword>
<keyword evidence="1" id="KW-0812">Transmembrane</keyword>
<keyword evidence="1" id="KW-0472">Membrane</keyword>
<accession>A0A1M5WJJ6</accession>
<dbReference type="Proteomes" id="UP000184139">
    <property type="component" value="Unassembled WGS sequence"/>
</dbReference>
<name>A0A1M5WJJ6_9BACT</name>
<evidence type="ECO:0000313" key="3">
    <source>
        <dbReference type="Proteomes" id="UP000184139"/>
    </source>
</evidence>
<dbReference type="EMBL" id="FQXS01000013">
    <property type="protein sequence ID" value="SHH87621.1"/>
    <property type="molecule type" value="Genomic_DNA"/>
</dbReference>
<dbReference type="STRING" id="1121409.SAMN02745124_02335"/>
<reference evidence="2 3" key="1">
    <citation type="submission" date="2016-11" db="EMBL/GenBank/DDBJ databases">
        <authorList>
            <person name="Jaros S."/>
            <person name="Januszkiewicz K."/>
            <person name="Wedrychowicz H."/>
        </authorList>
    </citation>
    <scope>NUCLEOTIDE SEQUENCE [LARGE SCALE GENOMIC DNA]</scope>
    <source>
        <strain evidence="2 3">DSM 9705</strain>
    </source>
</reference>
<feature type="transmembrane region" description="Helical" evidence="1">
    <location>
        <begin position="18"/>
        <end position="39"/>
    </location>
</feature>
<gene>
    <name evidence="2" type="ORF">SAMN02745124_02335</name>
</gene>
<dbReference type="RefSeq" id="WP_279626289.1">
    <property type="nucleotide sequence ID" value="NZ_FQXS01000013.1"/>
</dbReference>
<dbReference type="AlphaFoldDB" id="A0A1M5WJJ6"/>